<accession>A0A645CZC6</accession>
<gene>
    <name evidence="1" type="ORF">SDC9_129338</name>
</gene>
<organism evidence="1">
    <name type="scientific">bioreactor metagenome</name>
    <dbReference type="NCBI Taxonomy" id="1076179"/>
    <lineage>
        <taxon>unclassified sequences</taxon>
        <taxon>metagenomes</taxon>
        <taxon>ecological metagenomes</taxon>
    </lineage>
</organism>
<name>A0A645CZC6_9ZZZZ</name>
<sequence>MDQVKVQIIQAKIVHGFLEMLQRAVVILYLCGQLACHKHFFAGNPEIADRFSDIFFIVIGMCRIDVRITVLQSHRNRFIGLFVRDLPCAETDGGNRYPIVKSEYIFVCHSITS</sequence>
<reference evidence="1" key="1">
    <citation type="submission" date="2019-08" db="EMBL/GenBank/DDBJ databases">
        <authorList>
            <person name="Kucharzyk K."/>
            <person name="Murdoch R.W."/>
            <person name="Higgins S."/>
            <person name="Loffler F."/>
        </authorList>
    </citation>
    <scope>NUCLEOTIDE SEQUENCE</scope>
</reference>
<protein>
    <submittedName>
        <fullName evidence="1">Uncharacterized protein</fullName>
    </submittedName>
</protein>
<evidence type="ECO:0000313" key="1">
    <source>
        <dbReference type="EMBL" id="MPM82277.1"/>
    </source>
</evidence>
<comment type="caution">
    <text evidence="1">The sequence shown here is derived from an EMBL/GenBank/DDBJ whole genome shotgun (WGS) entry which is preliminary data.</text>
</comment>
<dbReference type="EMBL" id="VSSQ01031405">
    <property type="protein sequence ID" value="MPM82277.1"/>
    <property type="molecule type" value="Genomic_DNA"/>
</dbReference>
<proteinExistence type="predicted"/>
<dbReference type="AlphaFoldDB" id="A0A645CZC6"/>